<dbReference type="Pfam" id="PF13557">
    <property type="entry name" value="Phenol_MetA_deg"/>
    <property type="match status" value="1"/>
</dbReference>
<organism evidence="2 3">
    <name type="scientific">Rhodanobacter terrae</name>
    <dbReference type="NCBI Taxonomy" id="418647"/>
    <lineage>
        <taxon>Bacteria</taxon>
        <taxon>Pseudomonadati</taxon>
        <taxon>Pseudomonadota</taxon>
        <taxon>Gammaproteobacteria</taxon>
        <taxon>Lysobacterales</taxon>
        <taxon>Rhodanobacteraceae</taxon>
        <taxon>Rhodanobacter</taxon>
    </lineage>
</organism>
<evidence type="ECO:0000313" key="3">
    <source>
        <dbReference type="Proteomes" id="UP001596111"/>
    </source>
</evidence>
<dbReference type="RefSeq" id="WP_377326371.1">
    <property type="nucleotide sequence ID" value="NZ_JBHSNG010000007.1"/>
</dbReference>
<keyword evidence="1" id="KW-0732">Signal</keyword>
<reference evidence="3" key="1">
    <citation type="journal article" date="2019" name="Int. J. Syst. Evol. Microbiol.">
        <title>The Global Catalogue of Microorganisms (GCM) 10K type strain sequencing project: providing services to taxonomists for standard genome sequencing and annotation.</title>
        <authorList>
            <consortium name="The Broad Institute Genomics Platform"/>
            <consortium name="The Broad Institute Genome Sequencing Center for Infectious Disease"/>
            <person name="Wu L."/>
            <person name="Ma J."/>
        </authorList>
    </citation>
    <scope>NUCLEOTIDE SEQUENCE [LARGE SCALE GENOMIC DNA]</scope>
    <source>
        <strain evidence="3">CGMCC 1.13587</strain>
    </source>
</reference>
<proteinExistence type="predicted"/>
<comment type="caution">
    <text evidence="2">The sequence shown here is derived from an EMBL/GenBank/DDBJ whole genome shotgun (WGS) entry which is preliminary data.</text>
</comment>
<dbReference type="Gene3D" id="2.40.160.10">
    <property type="entry name" value="Porin"/>
    <property type="match status" value="1"/>
</dbReference>
<evidence type="ECO:0000256" key="1">
    <source>
        <dbReference type="SAM" id="SignalP"/>
    </source>
</evidence>
<dbReference type="InterPro" id="IPR023614">
    <property type="entry name" value="Porin_dom_sf"/>
</dbReference>
<protein>
    <submittedName>
        <fullName evidence="2">Transporter</fullName>
    </submittedName>
</protein>
<dbReference type="InterPro" id="IPR025737">
    <property type="entry name" value="FApF"/>
</dbReference>
<accession>A0ABW0SWF4</accession>
<sequence>MDFSRYRDTNLCRDLHARRNMRRVIFATLMLGVALPALADNPGYDRPGYGFTPAVLGLGDITVEQGLPDWNRDRQDGITSSQYSADSLLRIGVGGPLELQLGGASWNSLRQSGAGSDLRSQGRGDTVLGMKLALPSSNQAFSWGLLGSVEFTDGAKAFRSTRRQYLLGAQFNLQASEHHSLGLYLQDVRSGGADSSLLAVSDNYALSKTLTLYAETAWLHAPDQGSGTLAGAGLAWMITPRVQFDAGFDHRLDGAAPEWQTNLGVSVYFGR</sequence>
<evidence type="ECO:0000313" key="2">
    <source>
        <dbReference type="EMBL" id="MFC5581183.1"/>
    </source>
</evidence>
<dbReference type="EMBL" id="JBHSNG010000007">
    <property type="protein sequence ID" value="MFC5581183.1"/>
    <property type="molecule type" value="Genomic_DNA"/>
</dbReference>
<gene>
    <name evidence="2" type="ORF">ACFPPB_08680</name>
</gene>
<dbReference type="Proteomes" id="UP001596111">
    <property type="component" value="Unassembled WGS sequence"/>
</dbReference>
<feature type="signal peptide" evidence="1">
    <location>
        <begin position="1"/>
        <end position="39"/>
    </location>
</feature>
<feature type="chain" id="PRO_5046281238" evidence="1">
    <location>
        <begin position="40"/>
        <end position="271"/>
    </location>
</feature>
<dbReference type="SUPFAM" id="SSF56935">
    <property type="entry name" value="Porins"/>
    <property type="match status" value="1"/>
</dbReference>
<keyword evidence="3" id="KW-1185">Reference proteome</keyword>
<name>A0ABW0SWF4_9GAMM</name>